<dbReference type="PANTHER" id="PTHR30404">
    <property type="entry name" value="N-ACETYLMURAMOYL-L-ALANINE AMIDASE"/>
    <property type="match status" value="1"/>
</dbReference>
<dbReference type="Proteomes" id="UP000480178">
    <property type="component" value="Chromosome"/>
</dbReference>
<name>A0A6C0GEW7_9BACT</name>
<evidence type="ECO:0000313" key="7">
    <source>
        <dbReference type="EMBL" id="QHT66457.1"/>
    </source>
</evidence>
<sequence length="776" mass="88254">MKTSTKILWVHIISILVITVALLILISVSDLFPRFSIGFVIVGALGMIYGVITKYINAEIAGKTQGANPYHRFFFGGTGLLTTVLTVLGLLSALFVYLEHGNLFQALGLVVSVIWVAVFLRYFMWSVYHYNINYGLTDKDWEKIFEAREKEKMGFPVNEKDLEAPEVNPYRSQTFGLPPGTVRGMIAFTVLFGGLSLLIVSFGTEYSTSNQLAVIRQQFEFFETAFLMMIAFYFGDKSLKYLQKRWTRPGTAEAAPGATPGREVTNDLEEDDLEFVEDEREFAQMEDEKSPPPLTKLRKSLSTAALKPQETEVVGSFVQIKDNIYSKVLSDEKIEEALAKLREEELIELTYPVVKAIIEVESSGRGHLPDGKPKILFEGHKFWYWLEKQGKDPQALQEEHPNIIYKTWTSKYYLGGINEYKRLEAARQIDEKAAIYATSWGLFQMLGENLEHNLKSRLNESKVAAGNTYFYKDYKDFEEKQGLSEYYHFLDFLEFIKVKTAKGKRLIEYIQGQNDSNYDWATFAYGYNGSGYKENKYDVKLKAAYQKHRITSITVETDKISPTGFIPIIDAGHGGMKDGRYTTDPKTGKKYKFADGVEIFEGDINRKIGQILIDLLQEAGIPYHNLTVSTLEDTPLKDRVTKANQIYAANKNSYLLSIHSNCSSTALTGDGGTATGFEVWTSVGQTKSDELASMAAKWYKHDFPGFKFRQDMTDGDDDKEKNYYVLKNTHCPAFLVENLFYDNKQDAQFLLSTQGQTRVARCLFNTIKEIYYKTKV</sequence>
<dbReference type="SMART" id="SM00646">
    <property type="entry name" value="Ami_3"/>
    <property type="match status" value="1"/>
</dbReference>
<feature type="transmembrane region" description="Helical" evidence="5">
    <location>
        <begin position="32"/>
        <end position="52"/>
    </location>
</feature>
<dbReference type="Pfam" id="PF11860">
    <property type="entry name" value="Muramidase"/>
    <property type="match status" value="1"/>
</dbReference>
<keyword evidence="5" id="KW-0812">Transmembrane</keyword>
<dbReference type="CDD" id="cd02696">
    <property type="entry name" value="MurNAc-LAA"/>
    <property type="match status" value="1"/>
</dbReference>
<dbReference type="Gene3D" id="3.40.630.40">
    <property type="entry name" value="Zn-dependent exopeptidases"/>
    <property type="match status" value="1"/>
</dbReference>
<dbReference type="KEGG" id="rhoz:GXP67_07210"/>
<protein>
    <recommendedName>
        <fullName evidence="2">N-acetylmuramoyl-L-alanine amidase</fullName>
        <ecNumber evidence="2">3.5.1.28</ecNumber>
    </recommendedName>
</protein>
<feature type="region of interest" description="Disordered" evidence="4">
    <location>
        <begin position="250"/>
        <end position="269"/>
    </location>
</feature>
<feature type="domain" description="MurNAc-LAA" evidence="6">
    <location>
        <begin position="640"/>
        <end position="768"/>
    </location>
</feature>
<feature type="transmembrane region" description="Helical" evidence="5">
    <location>
        <begin position="185"/>
        <end position="203"/>
    </location>
</feature>
<dbReference type="Pfam" id="PF01520">
    <property type="entry name" value="Amidase_3"/>
    <property type="match status" value="1"/>
</dbReference>
<proteinExistence type="predicted"/>
<dbReference type="RefSeq" id="WP_162442511.1">
    <property type="nucleotide sequence ID" value="NZ_CP048222.1"/>
</dbReference>
<keyword evidence="3" id="KW-0378">Hydrolase</keyword>
<dbReference type="GO" id="GO:0008745">
    <property type="term" value="F:N-acetylmuramoyl-L-alanine amidase activity"/>
    <property type="evidence" value="ECO:0007669"/>
    <property type="project" value="UniProtKB-EC"/>
</dbReference>
<dbReference type="GO" id="GO:0030288">
    <property type="term" value="C:outer membrane-bounded periplasmic space"/>
    <property type="evidence" value="ECO:0007669"/>
    <property type="project" value="TreeGrafter"/>
</dbReference>
<dbReference type="SUPFAM" id="SSF53187">
    <property type="entry name" value="Zn-dependent exopeptidases"/>
    <property type="match status" value="1"/>
</dbReference>
<evidence type="ECO:0000256" key="3">
    <source>
        <dbReference type="ARBA" id="ARBA00022801"/>
    </source>
</evidence>
<comment type="catalytic activity">
    <reaction evidence="1">
        <text>Hydrolyzes the link between N-acetylmuramoyl residues and L-amino acid residues in certain cell-wall glycopeptides.</text>
        <dbReference type="EC" id="3.5.1.28"/>
    </reaction>
</comment>
<feature type="compositionally biased region" description="Low complexity" evidence="4">
    <location>
        <begin position="250"/>
        <end position="263"/>
    </location>
</feature>
<evidence type="ECO:0000259" key="6">
    <source>
        <dbReference type="SMART" id="SM00646"/>
    </source>
</evidence>
<feature type="transmembrane region" description="Helical" evidence="5">
    <location>
        <begin position="103"/>
        <end position="123"/>
    </location>
</feature>
<dbReference type="InterPro" id="IPR002508">
    <property type="entry name" value="MurNAc-LAA_cat"/>
</dbReference>
<accession>A0A6C0GEW7</accession>
<dbReference type="InterPro" id="IPR050695">
    <property type="entry name" value="N-acetylmuramoyl_amidase_3"/>
</dbReference>
<dbReference type="AlphaFoldDB" id="A0A6C0GEW7"/>
<dbReference type="GO" id="GO:0009253">
    <property type="term" value="P:peptidoglycan catabolic process"/>
    <property type="evidence" value="ECO:0007669"/>
    <property type="project" value="InterPro"/>
</dbReference>
<dbReference type="PANTHER" id="PTHR30404:SF0">
    <property type="entry name" value="N-ACETYLMURAMOYL-L-ALANINE AMIDASE AMIC"/>
    <property type="match status" value="1"/>
</dbReference>
<evidence type="ECO:0000313" key="8">
    <source>
        <dbReference type="Proteomes" id="UP000480178"/>
    </source>
</evidence>
<keyword evidence="5" id="KW-1133">Transmembrane helix</keyword>
<organism evidence="7 8">
    <name type="scientific">Rhodocytophaga rosea</name>
    <dbReference type="NCBI Taxonomy" id="2704465"/>
    <lineage>
        <taxon>Bacteria</taxon>
        <taxon>Pseudomonadati</taxon>
        <taxon>Bacteroidota</taxon>
        <taxon>Cytophagia</taxon>
        <taxon>Cytophagales</taxon>
        <taxon>Rhodocytophagaceae</taxon>
        <taxon>Rhodocytophaga</taxon>
    </lineage>
</organism>
<keyword evidence="8" id="KW-1185">Reference proteome</keyword>
<evidence type="ECO:0000256" key="2">
    <source>
        <dbReference type="ARBA" id="ARBA00011901"/>
    </source>
</evidence>
<feature type="transmembrane region" description="Helical" evidence="5">
    <location>
        <begin position="73"/>
        <end position="97"/>
    </location>
</feature>
<feature type="transmembrane region" description="Helical" evidence="5">
    <location>
        <begin position="7"/>
        <end position="26"/>
    </location>
</feature>
<dbReference type="EC" id="3.5.1.28" evidence="2"/>
<gene>
    <name evidence="7" type="ORF">GXP67_07210</name>
</gene>
<evidence type="ECO:0000256" key="5">
    <source>
        <dbReference type="SAM" id="Phobius"/>
    </source>
</evidence>
<evidence type="ECO:0000256" key="4">
    <source>
        <dbReference type="SAM" id="MobiDB-lite"/>
    </source>
</evidence>
<dbReference type="InterPro" id="IPR024408">
    <property type="entry name" value="Muramidase"/>
</dbReference>
<evidence type="ECO:0000256" key="1">
    <source>
        <dbReference type="ARBA" id="ARBA00001561"/>
    </source>
</evidence>
<reference evidence="7 8" key="1">
    <citation type="submission" date="2020-01" db="EMBL/GenBank/DDBJ databases">
        <authorList>
            <person name="Kim M.K."/>
        </authorList>
    </citation>
    <scope>NUCLEOTIDE SEQUENCE [LARGE SCALE GENOMIC DNA]</scope>
    <source>
        <strain evidence="7 8">172606-1</strain>
    </source>
</reference>
<keyword evidence="5" id="KW-0472">Membrane</keyword>
<dbReference type="EMBL" id="CP048222">
    <property type="protein sequence ID" value="QHT66457.1"/>
    <property type="molecule type" value="Genomic_DNA"/>
</dbReference>